<evidence type="ECO:0000256" key="1">
    <source>
        <dbReference type="ARBA" id="ARBA00008932"/>
    </source>
</evidence>
<dbReference type="GO" id="GO:0160214">
    <property type="term" value="F:endoplasmic reticulum-plasma membrane adaptor activity"/>
    <property type="evidence" value="ECO:0007669"/>
    <property type="project" value="UniProtKB-ARBA"/>
</dbReference>
<dbReference type="AlphaFoldDB" id="A0A8H8QK67"/>
<dbReference type="FunFam" id="2.60.40.10:FF:000813">
    <property type="entry name" value="Vesicle-associated protein 1-1"/>
    <property type="match status" value="1"/>
</dbReference>
<feature type="compositionally biased region" description="Polar residues" evidence="2">
    <location>
        <begin position="439"/>
        <end position="450"/>
    </location>
</feature>
<dbReference type="InterPro" id="IPR000535">
    <property type="entry name" value="MSP_dom"/>
</dbReference>
<dbReference type="InterPro" id="IPR013783">
    <property type="entry name" value="Ig-like_fold"/>
</dbReference>
<dbReference type="Gene3D" id="2.60.40.10">
    <property type="entry name" value="Immunoglobulins"/>
    <property type="match status" value="1"/>
</dbReference>
<feature type="region of interest" description="Disordered" evidence="2">
    <location>
        <begin position="430"/>
        <end position="450"/>
    </location>
</feature>
<accession>A0A8H8QK67</accession>
<dbReference type="GO" id="GO:0061709">
    <property type="term" value="P:reticulophagy"/>
    <property type="evidence" value="ECO:0007669"/>
    <property type="project" value="UniProtKB-ARBA"/>
</dbReference>
<proteinExistence type="inferred from homology"/>
<dbReference type="GO" id="GO:0051685">
    <property type="term" value="P:maintenance of ER location"/>
    <property type="evidence" value="ECO:0007669"/>
    <property type="project" value="UniProtKB-ARBA"/>
</dbReference>
<dbReference type="GO" id="GO:0007009">
    <property type="term" value="P:plasma membrane organization"/>
    <property type="evidence" value="ECO:0007669"/>
    <property type="project" value="UniProtKB-ARBA"/>
</dbReference>
<evidence type="ECO:0000259" key="3">
    <source>
        <dbReference type="PROSITE" id="PS50202"/>
    </source>
</evidence>
<comment type="caution">
    <text evidence="4">The sequence shown here is derived from an EMBL/GenBank/DDBJ whole genome shotgun (WGS) entry which is preliminary data.</text>
</comment>
<gene>
    <name evidence="4" type="ORF">UBRO2_02046</name>
</gene>
<reference evidence="4" key="1">
    <citation type="submission" date="2018-08" db="EMBL/GenBank/DDBJ databases">
        <authorList>
            <person name="Guldener U."/>
        </authorList>
    </citation>
    <scope>NUCLEOTIDE SEQUENCE</scope>
    <source>
        <strain evidence="4">UB2</strain>
    </source>
</reference>
<dbReference type="Pfam" id="PF00635">
    <property type="entry name" value="Motile_Sperm"/>
    <property type="match status" value="1"/>
</dbReference>
<evidence type="ECO:0000313" key="5">
    <source>
        <dbReference type="Proteomes" id="UP000658997"/>
    </source>
</evidence>
<dbReference type="PANTHER" id="PTHR33835:SF1">
    <property type="entry name" value="METALLO-BETA-LACTAMASE DOMAIN-CONTAINING PROTEIN"/>
    <property type="match status" value="1"/>
</dbReference>
<evidence type="ECO:0000256" key="2">
    <source>
        <dbReference type="SAM" id="MobiDB-lite"/>
    </source>
</evidence>
<organism evidence="4 5">
    <name type="scientific">Ustilago bromivora</name>
    <dbReference type="NCBI Taxonomy" id="307758"/>
    <lineage>
        <taxon>Eukaryota</taxon>
        <taxon>Fungi</taxon>
        <taxon>Dikarya</taxon>
        <taxon>Basidiomycota</taxon>
        <taxon>Ustilaginomycotina</taxon>
        <taxon>Ustilaginomycetes</taxon>
        <taxon>Ustilaginales</taxon>
        <taxon>Ustilaginaceae</taxon>
        <taxon>Ustilago</taxon>
    </lineage>
</organism>
<dbReference type="SUPFAM" id="SSF49354">
    <property type="entry name" value="PapD-like"/>
    <property type="match status" value="1"/>
</dbReference>
<comment type="similarity">
    <text evidence="1">Belongs to the VAMP-associated protein (VAP) (TC 9.B.17) family.</text>
</comment>
<dbReference type="GO" id="GO:0001786">
    <property type="term" value="F:phosphatidylserine binding"/>
    <property type="evidence" value="ECO:0007669"/>
    <property type="project" value="UniProtKB-ARBA"/>
</dbReference>
<dbReference type="EMBL" id="ULHB01000029">
    <property type="protein sequence ID" value="SYW77854.1"/>
    <property type="molecule type" value="Genomic_DNA"/>
</dbReference>
<dbReference type="PROSITE" id="PS50202">
    <property type="entry name" value="MSP"/>
    <property type="match status" value="1"/>
</dbReference>
<dbReference type="InterPro" id="IPR025638">
    <property type="entry name" value="DUF4336"/>
</dbReference>
<dbReference type="GO" id="GO:0160219">
    <property type="term" value="C:cortical endoplasmic reticulum membrane"/>
    <property type="evidence" value="ECO:0007669"/>
    <property type="project" value="UniProtKB-ARBA"/>
</dbReference>
<keyword evidence="5" id="KW-1185">Reference proteome</keyword>
<evidence type="ECO:0000313" key="4">
    <source>
        <dbReference type="EMBL" id="SYW77854.1"/>
    </source>
</evidence>
<dbReference type="Proteomes" id="UP000658997">
    <property type="component" value="Unassembled WGS sequence"/>
</dbReference>
<dbReference type="GO" id="GO:0035091">
    <property type="term" value="F:phosphatidylinositol binding"/>
    <property type="evidence" value="ECO:0007669"/>
    <property type="project" value="UniProtKB-ARBA"/>
</dbReference>
<dbReference type="GO" id="GO:0140506">
    <property type="term" value="F:endoplasmic reticulum-autophagosome adaptor activity"/>
    <property type="evidence" value="ECO:0007669"/>
    <property type="project" value="UniProtKB-ARBA"/>
</dbReference>
<dbReference type="PANTHER" id="PTHR33835">
    <property type="entry name" value="YALI0C07656P"/>
    <property type="match status" value="1"/>
</dbReference>
<protein>
    <submittedName>
        <fullName evidence="4">Related to SCS2 - required for inositol metabolism</fullName>
    </submittedName>
</protein>
<name>A0A8H8QK67_9BASI</name>
<sequence length="565" mass="61378">MSSPSSKPGASGTQPKTPVYIQEVTPEITTFDYPFSGLGILPIGGRSIAVKMRDGKLWVVASTPLDEPTKAKIDSMGQVAYLVAPDNVHHLFLKDFHTAYPSAKVVGTEGHEEKRPDVKFSGIYGKDAPCTKYGYESELVPQYFATFSNRDVAFLHRDSQTLITADLLFNLPCNQQYRNTPAGRPTSWIPGVVWFSKFFNPYSGFHKTFLANAGVANRIPGVKDGGTAEERKKKFAEAASTVAKWDFRRIIMLHGDIIENHGQEAWRSAFSQYIDAQGNSKFKSSLSPHIHLGFPRPLTQLVKRTLTVSNPNNQPVAFKVKTTAPKQYCVRPNSGRIEPGEMVEVQVLLQPMKEEPPSSAKCRDKFLVQSTIITPDFETASLQEIWPVIEKENKSAIHEQKIRCAYLPATTAPLAEEDEGNTSHLYADERYTTVRGAPNKSNGDDSSSFQTYNPIAAAQDASANTDGPTTRKAKEASYAAAGAVAAGAGAAVAATRNAASGAVNRASAANTSDLSNLSQKELQAQVARLRKELDEAKRAGGASGNVHTASAEGVPVHISYDQCIL</sequence>
<dbReference type="InterPro" id="IPR008962">
    <property type="entry name" value="PapD-like_sf"/>
</dbReference>
<feature type="domain" description="MSP" evidence="3">
    <location>
        <begin position="283"/>
        <end position="407"/>
    </location>
</feature>
<dbReference type="GO" id="GO:1902647">
    <property type="term" value="P:negative regulation of 1-phosphatidyl-1D-myo-inositol 4,5-bisphosphate biosynthetic process"/>
    <property type="evidence" value="ECO:0007669"/>
    <property type="project" value="UniProtKB-ARBA"/>
</dbReference>
<dbReference type="GO" id="GO:0061817">
    <property type="term" value="P:endoplasmic reticulum-plasma membrane tethering"/>
    <property type="evidence" value="ECO:0007669"/>
    <property type="project" value="UniProtKB-ARBA"/>
</dbReference>